<organism evidence="6 7">
    <name type="scientific">Monilinia fructicola</name>
    <name type="common">Brown rot fungus</name>
    <name type="synonym">Ciboria fructicola</name>
    <dbReference type="NCBI Taxonomy" id="38448"/>
    <lineage>
        <taxon>Eukaryota</taxon>
        <taxon>Fungi</taxon>
        <taxon>Dikarya</taxon>
        <taxon>Ascomycota</taxon>
        <taxon>Pezizomycotina</taxon>
        <taxon>Leotiomycetes</taxon>
        <taxon>Helotiales</taxon>
        <taxon>Sclerotiniaceae</taxon>
        <taxon>Monilinia</taxon>
    </lineage>
</organism>
<reference evidence="6 7" key="1">
    <citation type="submission" date="2019-06" db="EMBL/GenBank/DDBJ databases">
        <title>Genome Sequence of the Brown Rot Fungal Pathogen Monilinia fructicola.</title>
        <authorList>
            <person name="De Miccolis Angelini R.M."/>
            <person name="Landi L."/>
            <person name="Abate D."/>
            <person name="Pollastro S."/>
            <person name="Romanazzi G."/>
            <person name="Faretra F."/>
        </authorList>
    </citation>
    <scope>NUCLEOTIDE SEQUENCE [LARGE SCALE GENOMIC DNA]</scope>
    <source>
        <strain evidence="6 7">Mfrc123</strain>
    </source>
</reference>
<evidence type="ECO:0000313" key="7">
    <source>
        <dbReference type="Proteomes" id="UP000322873"/>
    </source>
</evidence>
<dbReference type="CDD" id="cd17546">
    <property type="entry name" value="REC_hyHK_CKI1_RcsC-like"/>
    <property type="match status" value="1"/>
</dbReference>
<dbReference type="InterPro" id="IPR011006">
    <property type="entry name" value="CheY-like_superfamily"/>
</dbReference>
<feature type="domain" description="Response regulatory" evidence="5">
    <location>
        <begin position="10"/>
        <end position="136"/>
    </location>
</feature>
<evidence type="ECO:0000256" key="3">
    <source>
        <dbReference type="PROSITE-ProRule" id="PRU00169"/>
    </source>
</evidence>
<evidence type="ECO:0000256" key="1">
    <source>
        <dbReference type="ARBA" id="ARBA00022553"/>
    </source>
</evidence>
<dbReference type="InterPro" id="IPR001789">
    <property type="entry name" value="Sig_transdc_resp-reg_receiver"/>
</dbReference>
<dbReference type="AlphaFoldDB" id="A0A5M9JHJ6"/>
<evidence type="ECO:0000256" key="2">
    <source>
        <dbReference type="ARBA" id="ARBA00023012"/>
    </source>
</evidence>
<dbReference type="PANTHER" id="PTHR45339:SF1">
    <property type="entry name" value="HYBRID SIGNAL TRANSDUCTION HISTIDINE KINASE J"/>
    <property type="match status" value="1"/>
</dbReference>
<keyword evidence="1" id="KW-0597">Phosphoprotein</keyword>
<dbReference type="PROSITE" id="PS50110">
    <property type="entry name" value="RESPONSE_REGULATORY"/>
    <property type="match status" value="1"/>
</dbReference>
<dbReference type="SUPFAM" id="SSF52172">
    <property type="entry name" value="CheY-like"/>
    <property type="match status" value="1"/>
</dbReference>
<name>A0A5M9JHJ6_MONFR</name>
<gene>
    <name evidence="6" type="ORF">EYC84_008531</name>
</gene>
<dbReference type="Gene3D" id="3.40.50.2300">
    <property type="match status" value="1"/>
</dbReference>
<feature type="compositionally biased region" description="Basic and acidic residues" evidence="4">
    <location>
        <begin position="161"/>
        <end position="171"/>
    </location>
</feature>
<dbReference type="Proteomes" id="UP000322873">
    <property type="component" value="Unassembled WGS sequence"/>
</dbReference>
<feature type="region of interest" description="Disordered" evidence="4">
    <location>
        <begin position="161"/>
        <end position="197"/>
    </location>
</feature>
<comment type="caution">
    <text evidence="3">Lacks conserved residue(s) required for the propagation of feature annotation.</text>
</comment>
<dbReference type="PANTHER" id="PTHR45339">
    <property type="entry name" value="HYBRID SIGNAL TRANSDUCTION HISTIDINE KINASE J"/>
    <property type="match status" value="1"/>
</dbReference>
<keyword evidence="2" id="KW-0902">Two-component regulatory system</keyword>
<protein>
    <recommendedName>
        <fullName evidence="5">Response regulatory domain-containing protein</fullName>
    </recommendedName>
</protein>
<keyword evidence="7" id="KW-1185">Reference proteome</keyword>
<accession>A0A5M9JHJ6</accession>
<comment type="caution">
    <text evidence="6">The sequence shown here is derived from an EMBL/GenBank/DDBJ whole genome shotgun (WGS) entry which is preliminary data.</text>
</comment>
<evidence type="ECO:0000256" key="4">
    <source>
        <dbReference type="SAM" id="MobiDB-lite"/>
    </source>
</evidence>
<feature type="compositionally biased region" description="Gly residues" evidence="4">
    <location>
        <begin position="187"/>
        <end position="196"/>
    </location>
</feature>
<evidence type="ECO:0000259" key="5">
    <source>
        <dbReference type="PROSITE" id="PS50110"/>
    </source>
</evidence>
<sequence length="263" mass="28910">MLNGAVPPINVLIVEDNIINLKLLEAFMKRLKVRWQTAMNGREAVNKWRGGGFHLVFFSSSASSTAPSEKELVDEEPAEGDKLPSTVLFKSPVIIVALTASSLQSDRHEALAAGCNDFLTKPVNFVWLERKVMEWGCMQALIDFDGWRKWKDFSSQQAAEKEAADSKKKDTQGLVKAKRKNRNSMGSVGGISGQGGSSTKLSQLGQLGDGLEVGSRFLLLSWILGFRFWVLASGLRFGIQWGEEPKIYICRKTGGTTGVGLGW</sequence>
<dbReference type="EMBL" id="VICG01000010">
    <property type="protein sequence ID" value="KAA8568130.1"/>
    <property type="molecule type" value="Genomic_DNA"/>
</dbReference>
<dbReference type="SMART" id="SM00448">
    <property type="entry name" value="REC"/>
    <property type="match status" value="1"/>
</dbReference>
<proteinExistence type="predicted"/>
<dbReference type="GO" id="GO:0000160">
    <property type="term" value="P:phosphorelay signal transduction system"/>
    <property type="evidence" value="ECO:0007669"/>
    <property type="project" value="UniProtKB-KW"/>
</dbReference>
<evidence type="ECO:0000313" key="6">
    <source>
        <dbReference type="EMBL" id="KAA8568130.1"/>
    </source>
</evidence>